<dbReference type="InterPro" id="IPR041372">
    <property type="entry name" value="Cas3_C"/>
</dbReference>
<gene>
    <name evidence="10" type="ORF">NI17_019915</name>
</gene>
<evidence type="ECO:0000256" key="9">
    <source>
        <dbReference type="ARBA" id="ARBA00023118"/>
    </source>
</evidence>
<dbReference type="CDD" id="cd17930">
    <property type="entry name" value="DEXHc_cas3"/>
    <property type="match status" value="1"/>
</dbReference>
<keyword evidence="11" id="KW-1185">Reference proteome</keyword>
<dbReference type="InterPro" id="IPR050547">
    <property type="entry name" value="DEAD_box_RNA_helicases"/>
</dbReference>
<name>A0A399FU00_9ACTN</name>
<keyword evidence="3" id="KW-0540">Nuclease</keyword>
<dbReference type="InterPro" id="IPR054712">
    <property type="entry name" value="Cas3-like_dom"/>
</dbReference>
<keyword evidence="4" id="KW-0479">Metal-binding</keyword>
<dbReference type="NCBIfam" id="TIGR01587">
    <property type="entry name" value="cas3_core"/>
    <property type="match status" value="1"/>
</dbReference>
<dbReference type="Pfam" id="PF22590">
    <property type="entry name" value="Cas3-like_C_2"/>
    <property type="match status" value="1"/>
</dbReference>
<evidence type="ECO:0000256" key="8">
    <source>
        <dbReference type="ARBA" id="ARBA00022840"/>
    </source>
</evidence>
<dbReference type="Gene3D" id="1.10.3210.30">
    <property type="match status" value="1"/>
</dbReference>
<dbReference type="InterPro" id="IPR038257">
    <property type="entry name" value="CRISPR-assoc_Cas3_HD_sf"/>
</dbReference>
<sequence>MASDDSLSPWPGGLSDAARSVWAKHDRDMGGWLPLWRHMADSAAVAGRLWDEWLPRQVRRLVADALPDGAADARRLAVWLAATHDVGKATPAFACQVEELAGTMRRAGLDMPLYKQMPDRKYAPHGLAGQVLLQQWLTERHGWSKRETLPFTIVAGGHHGVPPTQADISNLTRYPDLLRTPRCEDVWRGVQDELLDTAAAVCGVAERLGEWRQTRLPQPVQVVLTALVIVADWIASNPDLFPYFPDGCATDPERIDTAWSRLDLPRPWQAVEPEEEPAALFAARFDLPPGAAVRPTQEEAVRLAREMPAPGLMIIEAPMGEGKTEAALAVAEIFAARSGAGGCFIALPTMATGNAMFPRMLDWLGRLPDQRAEPGAHSVFLAHSKAALNEKYTELARQGPTRIADVDRDGAEDEWRYQADERVASAELVAHHWLRGRKKGMLSSFVAGTIDQLLFAGLKSRHLALRHLAVAGKVVVIDEAHAYDTYMNSYLDRVLSWLGAYGVPVAVLSATLPARRRRELVEAYTGSTVTDTDLAQVEKADGYPLLTGAAPQAAPRMSLPAASGRGIDVRVERLDDDLDVLADRLDEELGEGGCVLVVRNTVDRAHQAAQRLRQRFGSDHVTVAHARFVDLDRVENDAALLATFGPPEKVAEAGGKRPGKHIVVASQVVEQSLDVDFDLLVSDLAPVDLLLQRMGRLHRHQRGEEQSERPARLRTARCLVTGVNWTAEVPEPVRGSRLVYRDYPLLRSLAVLEPHFAGTAQTGGTVRLPDAISPLVQAAYGSESVGPATWQEALEKARYDHEVHQSEQRVKAEDFLLDKVKKPGRALTGWVDAGVGDADDTRKGAAQVRDSRESLEVLVVQRRVDGVLTTLPWLSKNRGGLELPTDAVPPAWLARTVAASALRLPYQFGFPKVLDQAIAELEAECVPAWQTKESHWLAGELILILDENCRSRLAGYGLRYTRTDGLEVHRDN</sequence>
<dbReference type="SUPFAM" id="SSF52540">
    <property type="entry name" value="P-loop containing nucleoside triphosphate hydrolases"/>
    <property type="match status" value="1"/>
</dbReference>
<evidence type="ECO:0000256" key="1">
    <source>
        <dbReference type="ARBA" id="ARBA00006847"/>
    </source>
</evidence>
<dbReference type="OrthoDB" id="9810236at2"/>
<accession>A0A399FU00</accession>
<dbReference type="GO" id="GO:0051607">
    <property type="term" value="P:defense response to virus"/>
    <property type="evidence" value="ECO:0007669"/>
    <property type="project" value="UniProtKB-KW"/>
</dbReference>
<dbReference type="Gene3D" id="3.40.50.300">
    <property type="entry name" value="P-loop containing nucleotide triphosphate hydrolases"/>
    <property type="match status" value="2"/>
</dbReference>
<dbReference type="PANTHER" id="PTHR47963">
    <property type="entry name" value="DEAD-BOX ATP-DEPENDENT RNA HELICASE 47, MITOCHONDRIAL"/>
    <property type="match status" value="1"/>
</dbReference>
<organism evidence="10 11">
    <name type="scientific">Thermobifida halotolerans</name>
    <dbReference type="NCBI Taxonomy" id="483545"/>
    <lineage>
        <taxon>Bacteria</taxon>
        <taxon>Bacillati</taxon>
        <taxon>Actinomycetota</taxon>
        <taxon>Actinomycetes</taxon>
        <taxon>Streptosporangiales</taxon>
        <taxon>Nocardiopsidaceae</taxon>
        <taxon>Thermobifida</taxon>
    </lineage>
</organism>
<comment type="similarity">
    <text evidence="2">In the central section; belongs to the CRISPR-associated helicase Cas3 family.</text>
</comment>
<dbReference type="PROSITE" id="PS51643">
    <property type="entry name" value="HD_CAS3"/>
    <property type="match status" value="1"/>
</dbReference>
<dbReference type="CDD" id="cd09641">
    <property type="entry name" value="Cas3''_I"/>
    <property type="match status" value="1"/>
</dbReference>
<protein>
    <submittedName>
        <fullName evidence="10">CRISPR-associated helicase/endonuclease Cas3</fullName>
    </submittedName>
</protein>
<dbReference type="RefSeq" id="WP_068693549.1">
    <property type="nucleotide sequence ID" value="NZ_CP063196.1"/>
</dbReference>
<evidence type="ECO:0000313" key="11">
    <source>
        <dbReference type="Proteomes" id="UP000265719"/>
    </source>
</evidence>
<comment type="similarity">
    <text evidence="1">In the N-terminal section; belongs to the CRISPR-associated nuclease Cas3-HD family.</text>
</comment>
<proteinExistence type="inferred from homology"/>
<dbReference type="Pfam" id="PF18395">
    <property type="entry name" value="Cas3_C"/>
    <property type="match status" value="1"/>
</dbReference>
<dbReference type="GO" id="GO:0016787">
    <property type="term" value="F:hydrolase activity"/>
    <property type="evidence" value="ECO:0007669"/>
    <property type="project" value="UniProtKB-KW"/>
</dbReference>
<dbReference type="Pfam" id="PF18019">
    <property type="entry name" value="Cas3_HD"/>
    <property type="match status" value="1"/>
</dbReference>
<dbReference type="NCBIfam" id="TIGR01596">
    <property type="entry name" value="cas3_HD"/>
    <property type="match status" value="1"/>
</dbReference>
<dbReference type="KEGG" id="thao:NI17_019915"/>
<evidence type="ECO:0000256" key="2">
    <source>
        <dbReference type="ARBA" id="ARBA00009046"/>
    </source>
</evidence>
<evidence type="ECO:0000256" key="4">
    <source>
        <dbReference type="ARBA" id="ARBA00022723"/>
    </source>
</evidence>
<reference evidence="10" key="1">
    <citation type="submission" date="2020-10" db="EMBL/GenBank/DDBJ databases">
        <title>De novo genome project of the cellulose decomposer Thermobifida halotolerans type strain.</title>
        <authorList>
            <person name="Nagy I."/>
            <person name="Horvath B."/>
            <person name="Kukolya J."/>
            <person name="Nagy I."/>
            <person name="Orsini M."/>
        </authorList>
    </citation>
    <scope>NUCLEOTIDE SEQUENCE</scope>
    <source>
        <strain evidence="10">DSM 44931</strain>
    </source>
</reference>
<dbReference type="GO" id="GO:0003723">
    <property type="term" value="F:RNA binding"/>
    <property type="evidence" value="ECO:0007669"/>
    <property type="project" value="TreeGrafter"/>
</dbReference>
<dbReference type="Proteomes" id="UP000265719">
    <property type="component" value="Chromosome"/>
</dbReference>
<dbReference type="InterPro" id="IPR014001">
    <property type="entry name" value="Helicase_ATP-bd"/>
</dbReference>
<dbReference type="InterPro" id="IPR027417">
    <property type="entry name" value="P-loop_NTPase"/>
</dbReference>
<dbReference type="InterPro" id="IPR006483">
    <property type="entry name" value="CRISPR-assoc_Cas3_HD"/>
</dbReference>
<evidence type="ECO:0000256" key="7">
    <source>
        <dbReference type="ARBA" id="ARBA00022806"/>
    </source>
</evidence>
<keyword evidence="7" id="KW-0347">Helicase</keyword>
<dbReference type="GO" id="GO:0005524">
    <property type="term" value="F:ATP binding"/>
    <property type="evidence" value="ECO:0007669"/>
    <property type="project" value="UniProtKB-KW"/>
</dbReference>
<evidence type="ECO:0000256" key="3">
    <source>
        <dbReference type="ARBA" id="ARBA00022722"/>
    </source>
</evidence>
<keyword evidence="6" id="KW-0378">Hydrolase</keyword>
<dbReference type="GO" id="GO:0004518">
    <property type="term" value="F:nuclease activity"/>
    <property type="evidence" value="ECO:0007669"/>
    <property type="project" value="UniProtKB-KW"/>
</dbReference>
<dbReference type="PANTHER" id="PTHR47963:SF9">
    <property type="entry name" value="CRISPR-ASSOCIATED ENDONUCLEASE_HELICASE CAS3"/>
    <property type="match status" value="1"/>
</dbReference>
<keyword evidence="8" id="KW-0067">ATP-binding</keyword>
<evidence type="ECO:0000313" key="10">
    <source>
        <dbReference type="EMBL" id="UOE19003.1"/>
    </source>
</evidence>
<dbReference type="SMART" id="SM00487">
    <property type="entry name" value="DEXDc"/>
    <property type="match status" value="1"/>
</dbReference>
<dbReference type="GO" id="GO:0046872">
    <property type="term" value="F:metal ion binding"/>
    <property type="evidence" value="ECO:0007669"/>
    <property type="project" value="UniProtKB-KW"/>
</dbReference>
<dbReference type="InterPro" id="IPR006474">
    <property type="entry name" value="Helicase_Cas3_CRISPR-ass_core"/>
</dbReference>
<keyword evidence="9" id="KW-0051">Antiviral defense</keyword>
<evidence type="ECO:0000256" key="5">
    <source>
        <dbReference type="ARBA" id="ARBA00022741"/>
    </source>
</evidence>
<keyword evidence="5" id="KW-0547">Nucleotide-binding</keyword>
<dbReference type="EMBL" id="CP063196">
    <property type="protein sequence ID" value="UOE19003.1"/>
    <property type="molecule type" value="Genomic_DNA"/>
</dbReference>
<evidence type="ECO:0000256" key="6">
    <source>
        <dbReference type="ARBA" id="ARBA00022801"/>
    </source>
</evidence>
<dbReference type="AlphaFoldDB" id="A0A399FU00"/>
<dbReference type="GO" id="GO:0003724">
    <property type="term" value="F:RNA helicase activity"/>
    <property type="evidence" value="ECO:0007669"/>
    <property type="project" value="TreeGrafter"/>
</dbReference>